<feature type="region of interest" description="Disordered" evidence="1">
    <location>
        <begin position="176"/>
        <end position="214"/>
    </location>
</feature>
<keyword evidence="4" id="KW-1185">Reference proteome</keyword>
<feature type="transmembrane region" description="Helical" evidence="2">
    <location>
        <begin position="59"/>
        <end position="81"/>
    </location>
</feature>
<organism evidence="3 4">
    <name type="scientific">Zalerion maritima</name>
    <dbReference type="NCBI Taxonomy" id="339359"/>
    <lineage>
        <taxon>Eukaryota</taxon>
        <taxon>Fungi</taxon>
        <taxon>Dikarya</taxon>
        <taxon>Ascomycota</taxon>
        <taxon>Pezizomycotina</taxon>
        <taxon>Sordariomycetes</taxon>
        <taxon>Lulworthiomycetidae</taxon>
        <taxon>Lulworthiales</taxon>
        <taxon>Lulworthiaceae</taxon>
        <taxon>Zalerion</taxon>
    </lineage>
</organism>
<accession>A0AAD5RMA1</accession>
<evidence type="ECO:0000313" key="3">
    <source>
        <dbReference type="EMBL" id="KAJ2898433.1"/>
    </source>
</evidence>
<feature type="compositionally biased region" description="Polar residues" evidence="1">
    <location>
        <begin position="176"/>
        <end position="190"/>
    </location>
</feature>
<comment type="caution">
    <text evidence="3">The sequence shown here is derived from an EMBL/GenBank/DDBJ whole genome shotgun (WGS) entry which is preliminary data.</text>
</comment>
<feature type="compositionally biased region" description="Basic and acidic residues" evidence="1">
    <location>
        <begin position="373"/>
        <end position="393"/>
    </location>
</feature>
<proteinExistence type="predicted"/>
<feature type="transmembrane region" description="Helical" evidence="2">
    <location>
        <begin position="12"/>
        <end position="39"/>
    </location>
</feature>
<name>A0AAD5RMA1_9PEZI</name>
<dbReference type="EMBL" id="JAKWBI020000231">
    <property type="protein sequence ID" value="KAJ2898433.1"/>
    <property type="molecule type" value="Genomic_DNA"/>
</dbReference>
<protein>
    <submittedName>
        <fullName evidence="3">Uncharacterized protein</fullName>
    </submittedName>
</protein>
<feature type="transmembrane region" description="Helical" evidence="2">
    <location>
        <begin position="101"/>
        <end position="119"/>
    </location>
</feature>
<feature type="compositionally biased region" description="Low complexity" evidence="1">
    <location>
        <begin position="302"/>
        <end position="320"/>
    </location>
</feature>
<dbReference type="AlphaFoldDB" id="A0AAD5RMA1"/>
<evidence type="ECO:0000256" key="2">
    <source>
        <dbReference type="SAM" id="Phobius"/>
    </source>
</evidence>
<gene>
    <name evidence="3" type="ORF">MKZ38_003940</name>
</gene>
<evidence type="ECO:0000256" key="1">
    <source>
        <dbReference type="SAM" id="MobiDB-lite"/>
    </source>
</evidence>
<dbReference type="Proteomes" id="UP001201980">
    <property type="component" value="Unassembled WGS sequence"/>
</dbReference>
<keyword evidence="2" id="KW-1133">Transmembrane helix</keyword>
<reference evidence="3" key="1">
    <citation type="submission" date="2022-07" db="EMBL/GenBank/DDBJ databases">
        <title>Draft genome sequence of Zalerion maritima ATCC 34329, a (micro)plastics degrading marine fungus.</title>
        <authorList>
            <person name="Paco A."/>
            <person name="Goncalves M.F.M."/>
            <person name="Rocha-Santos T.A.P."/>
            <person name="Alves A."/>
        </authorList>
    </citation>
    <scope>NUCLEOTIDE SEQUENCE</scope>
    <source>
        <strain evidence="3">ATCC 34329</strain>
    </source>
</reference>
<keyword evidence="2" id="KW-0472">Membrane</keyword>
<keyword evidence="2" id="KW-0812">Transmembrane</keyword>
<feature type="region of interest" description="Disordered" evidence="1">
    <location>
        <begin position="236"/>
        <end position="265"/>
    </location>
</feature>
<evidence type="ECO:0000313" key="4">
    <source>
        <dbReference type="Proteomes" id="UP001201980"/>
    </source>
</evidence>
<feature type="transmembrane region" description="Helical" evidence="2">
    <location>
        <begin position="125"/>
        <end position="152"/>
    </location>
</feature>
<sequence length="414" mass="45254">MGHREQAQFDRAGWKIGLLILVWLMQITLMLCLMGLFSFRLADTVDHWTDEEHTFKVPVVLLVWECTNVGLNLLALILTFIEIGKFAAETLTPFSMLFTQVIKLTCGFANLALDIVVIVEFPQGHWSIVGVAIGSGLVATGLLPLIYTIIVYRRVAEFEEYSHPANIKHYGFSGEDTTYPSQTSRPTSYNPGGLEAGAAYEDRPENRRMSSASSAFSISTLKHSMSRATKRESVAFHDDGDLGDGRGSQPPIPLDALGARRTSYNHERDTQFDDFLRRHSSVSMKSQIDKTLAAEFGWGDKSPTATTPGSAGTPGTPQTASSGNSGVLGAGVVKTGRPRGGSNRSMSHEAQLITVPERVEEEEPEASVLSESKVQEGSDDKMGLLAYEEERPMGARSPSPPESITVAKRRREDS</sequence>
<feature type="region of interest" description="Disordered" evidence="1">
    <location>
        <begin position="295"/>
        <end position="414"/>
    </location>
</feature>